<dbReference type="Proteomes" id="UP000234681">
    <property type="component" value="Chromosome 4"/>
</dbReference>
<dbReference type="EMBL" id="CH473964">
    <property type="protein sequence ID" value="EDM02103.1"/>
    <property type="molecule type" value="Genomic_DNA"/>
</dbReference>
<reference evidence="1 2" key="1">
    <citation type="submission" date="2005-09" db="EMBL/GenBank/DDBJ databases">
        <authorList>
            <person name="Mural R.J."/>
            <person name="Li P.W."/>
            <person name="Adams M.D."/>
            <person name="Amanatides P.G."/>
            <person name="Baden-Tillson H."/>
            <person name="Barnstead M."/>
            <person name="Chin S.H."/>
            <person name="Dew I."/>
            <person name="Evans C.A."/>
            <person name="Ferriera S."/>
            <person name="Flanigan M."/>
            <person name="Fosler C."/>
            <person name="Glodek A."/>
            <person name="Gu Z."/>
            <person name="Holt R.A."/>
            <person name="Jennings D."/>
            <person name="Kraft C.L."/>
            <person name="Lu F."/>
            <person name="Nguyen T."/>
            <person name="Nusskern D.R."/>
            <person name="Pfannkoch C.M."/>
            <person name="Sitter C."/>
            <person name="Sutton G.G."/>
            <person name="Venter J.C."/>
            <person name="Wang Z."/>
            <person name="Woodage T."/>
            <person name="Zheng X.H."/>
            <person name="Zhong F."/>
        </authorList>
    </citation>
    <scope>NUCLEOTIDE SEQUENCE [LARGE SCALE GENOMIC DNA]</scope>
    <source>
        <strain>BN</strain>
        <strain evidence="2">Sprague-Dawley</strain>
    </source>
</reference>
<proteinExistence type="predicted"/>
<accession>A6IL36</accession>
<gene>
    <name evidence="1" type="ORF">rCG_30103</name>
</gene>
<evidence type="ECO:0000313" key="2">
    <source>
        <dbReference type="Proteomes" id="UP000234681"/>
    </source>
</evidence>
<protein>
    <submittedName>
        <fullName evidence="1">RCG30103</fullName>
    </submittedName>
</protein>
<organism evidence="1 2">
    <name type="scientific">Rattus norvegicus</name>
    <name type="common">Rat</name>
    <dbReference type="NCBI Taxonomy" id="10116"/>
    <lineage>
        <taxon>Eukaryota</taxon>
        <taxon>Metazoa</taxon>
        <taxon>Chordata</taxon>
        <taxon>Craniata</taxon>
        <taxon>Vertebrata</taxon>
        <taxon>Euteleostomi</taxon>
        <taxon>Mammalia</taxon>
        <taxon>Eutheria</taxon>
        <taxon>Euarchontoglires</taxon>
        <taxon>Glires</taxon>
        <taxon>Rodentia</taxon>
        <taxon>Myomorpha</taxon>
        <taxon>Muroidea</taxon>
        <taxon>Muridae</taxon>
        <taxon>Murinae</taxon>
        <taxon>Rattus</taxon>
    </lineage>
</organism>
<name>A6IL36_RAT</name>
<evidence type="ECO:0000313" key="1">
    <source>
        <dbReference type="EMBL" id="EDM02103.1"/>
    </source>
</evidence>
<dbReference type="AlphaFoldDB" id="A6IL36"/>
<sequence length="66" mass="6983">MQYHSSSLGCQACQSEALTHAGQDNSNSKRHLGIMTTVLTCPSILGQKGPGEGHAISQIVVSFRRG</sequence>